<reference evidence="1 2" key="1">
    <citation type="journal article" date="2019" name="Sci. Rep.">
        <title>Orb-weaving spider Araneus ventricosus genome elucidates the spidroin gene catalogue.</title>
        <authorList>
            <person name="Kono N."/>
            <person name="Nakamura H."/>
            <person name="Ohtoshi R."/>
            <person name="Moran D.A.P."/>
            <person name="Shinohara A."/>
            <person name="Yoshida Y."/>
            <person name="Fujiwara M."/>
            <person name="Mori M."/>
            <person name="Tomita M."/>
            <person name="Arakawa K."/>
        </authorList>
    </citation>
    <scope>NUCLEOTIDE SEQUENCE [LARGE SCALE GENOMIC DNA]</scope>
</reference>
<name>A0A4Y2IDZ5_ARAVE</name>
<sequence length="108" mass="12180">MVRSKQAKHSYVRFACPIRALQSHNGALLEYSMPTCCPAMAQPLKWEVRVIIKVGVNQPHTITIPTREARIRFLIRQILIHVLVVPPGRVEYTGSVKSLCSNFKVGQV</sequence>
<accession>A0A4Y2IDZ5</accession>
<evidence type="ECO:0000313" key="1">
    <source>
        <dbReference type="EMBL" id="GBM75865.1"/>
    </source>
</evidence>
<proteinExistence type="predicted"/>
<dbReference type="AlphaFoldDB" id="A0A4Y2IDZ5"/>
<organism evidence="1 2">
    <name type="scientific">Araneus ventricosus</name>
    <name type="common">Orbweaver spider</name>
    <name type="synonym">Epeira ventricosa</name>
    <dbReference type="NCBI Taxonomy" id="182803"/>
    <lineage>
        <taxon>Eukaryota</taxon>
        <taxon>Metazoa</taxon>
        <taxon>Ecdysozoa</taxon>
        <taxon>Arthropoda</taxon>
        <taxon>Chelicerata</taxon>
        <taxon>Arachnida</taxon>
        <taxon>Araneae</taxon>
        <taxon>Araneomorphae</taxon>
        <taxon>Entelegynae</taxon>
        <taxon>Araneoidea</taxon>
        <taxon>Araneidae</taxon>
        <taxon>Araneus</taxon>
    </lineage>
</organism>
<evidence type="ECO:0000313" key="2">
    <source>
        <dbReference type="Proteomes" id="UP000499080"/>
    </source>
</evidence>
<comment type="caution">
    <text evidence="1">The sequence shown here is derived from an EMBL/GenBank/DDBJ whole genome shotgun (WGS) entry which is preliminary data.</text>
</comment>
<dbReference type="Proteomes" id="UP000499080">
    <property type="component" value="Unassembled WGS sequence"/>
</dbReference>
<gene>
    <name evidence="1" type="ORF">AVEN_247851_1</name>
</gene>
<keyword evidence="2" id="KW-1185">Reference proteome</keyword>
<dbReference type="EMBL" id="BGPR01002582">
    <property type="protein sequence ID" value="GBM75865.1"/>
    <property type="molecule type" value="Genomic_DNA"/>
</dbReference>
<protein>
    <submittedName>
        <fullName evidence="1">Uncharacterized protein</fullName>
    </submittedName>
</protein>